<evidence type="ECO:0000313" key="2">
    <source>
        <dbReference type="EMBL" id="GBP22540.1"/>
    </source>
</evidence>
<comment type="caution">
    <text evidence="2">The sequence shown here is derived from an EMBL/GenBank/DDBJ whole genome shotgun (WGS) entry which is preliminary data.</text>
</comment>
<organism evidence="2 3">
    <name type="scientific">Eumeta variegata</name>
    <name type="common">Bagworm moth</name>
    <name type="synonym">Eumeta japonica</name>
    <dbReference type="NCBI Taxonomy" id="151549"/>
    <lineage>
        <taxon>Eukaryota</taxon>
        <taxon>Metazoa</taxon>
        <taxon>Ecdysozoa</taxon>
        <taxon>Arthropoda</taxon>
        <taxon>Hexapoda</taxon>
        <taxon>Insecta</taxon>
        <taxon>Pterygota</taxon>
        <taxon>Neoptera</taxon>
        <taxon>Endopterygota</taxon>
        <taxon>Lepidoptera</taxon>
        <taxon>Glossata</taxon>
        <taxon>Ditrysia</taxon>
        <taxon>Tineoidea</taxon>
        <taxon>Psychidae</taxon>
        <taxon>Oiketicinae</taxon>
        <taxon>Eumeta</taxon>
    </lineage>
</organism>
<dbReference type="Proteomes" id="UP000299102">
    <property type="component" value="Unassembled WGS sequence"/>
</dbReference>
<proteinExistence type="predicted"/>
<dbReference type="EMBL" id="BGZK01000141">
    <property type="protein sequence ID" value="GBP22540.1"/>
    <property type="molecule type" value="Genomic_DNA"/>
</dbReference>
<dbReference type="AlphaFoldDB" id="A0A4C1U8W2"/>
<reference evidence="2 3" key="1">
    <citation type="journal article" date="2019" name="Commun. Biol.">
        <title>The bagworm genome reveals a unique fibroin gene that provides high tensile strength.</title>
        <authorList>
            <person name="Kono N."/>
            <person name="Nakamura H."/>
            <person name="Ohtoshi R."/>
            <person name="Tomita M."/>
            <person name="Numata K."/>
            <person name="Arakawa K."/>
        </authorList>
    </citation>
    <scope>NUCLEOTIDE SEQUENCE [LARGE SCALE GENOMIC DNA]</scope>
</reference>
<feature type="region of interest" description="Disordered" evidence="1">
    <location>
        <begin position="104"/>
        <end position="128"/>
    </location>
</feature>
<name>A0A4C1U8W2_EUMVA</name>
<evidence type="ECO:0000313" key="3">
    <source>
        <dbReference type="Proteomes" id="UP000299102"/>
    </source>
</evidence>
<feature type="compositionally biased region" description="Basic residues" evidence="1">
    <location>
        <begin position="109"/>
        <end position="128"/>
    </location>
</feature>
<accession>A0A4C1U8W2</accession>
<keyword evidence="3" id="KW-1185">Reference proteome</keyword>
<gene>
    <name evidence="2" type="ORF">EVAR_84778_1</name>
</gene>
<protein>
    <submittedName>
        <fullName evidence="2">Uncharacterized protein</fullName>
    </submittedName>
</protein>
<evidence type="ECO:0000256" key="1">
    <source>
        <dbReference type="SAM" id="MobiDB-lite"/>
    </source>
</evidence>
<sequence>MAASAQWPFSECSSNRAPCALFNCNNIRFGTTSNIWTERVSALGARDSRAFINRTNKEVEAHAGPPLIGASRWPHVAVFCARTVADVCVRRRLMHTILASASTQDPFRAQRRSGSRVVHPSRHRPRRRPIKRASALFIGYAGRSPSPHTSYTNVRARVRHNTT</sequence>